<evidence type="ECO:0000256" key="1">
    <source>
        <dbReference type="ARBA" id="ARBA00008056"/>
    </source>
</evidence>
<dbReference type="PROSITE" id="PS51471">
    <property type="entry name" value="FE2OG_OXY"/>
    <property type="match status" value="1"/>
</dbReference>
<dbReference type="InterPro" id="IPR044861">
    <property type="entry name" value="IPNS-like_FE2OG_OXY"/>
</dbReference>
<sequence>MEFPIVDIEHLDDPQCQLDIANHIARASQTWGFLLLKNHPIPQQDVGDMFSLARQFFLDESEAAKSPWPVNTDSIGYSRALSDRYKDDKASMWFAGKAGFLAHNLPALPPFWHTYTAQIDDFKQKCHQLIMKLLVCFAIAMDLPDRDFFAKAHSEDIGNGNVLRMICYPARTQAPLDTTTRMSSHSDSGSVTLLFQTCAGLEVESPSGAWVPAPCLPGHILVNLGDALAFWSGRRLKATRHRVSFATVPHDRERLSMAYFAKAAPETVLQPLRSGADDEPMREYKANGLTIQPGITVGEYSRLIMESIYGAPVEPNAQEPRSPTAASAA</sequence>
<organism evidence="4 5">
    <name type="scientific">Neohortaea acidophila</name>
    <dbReference type="NCBI Taxonomy" id="245834"/>
    <lineage>
        <taxon>Eukaryota</taxon>
        <taxon>Fungi</taxon>
        <taxon>Dikarya</taxon>
        <taxon>Ascomycota</taxon>
        <taxon>Pezizomycotina</taxon>
        <taxon>Dothideomycetes</taxon>
        <taxon>Dothideomycetidae</taxon>
        <taxon>Mycosphaerellales</taxon>
        <taxon>Teratosphaeriaceae</taxon>
        <taxon>Neohortaea</taxon>
    </lineage>
</organism>
<keyword evidence="2" id="KW-0560">Oxidoreductase</keyword>
<dbReference type="InterPro" id="IPR026992">
    <property type="entry name" value="DIOX_N"/>
</dbReference>
<protein>
    <recommendedName>
        <fullName evidence="3">Fe2OG dioxygenase domain-containing protein</fullName>
    </recommendedName>
</protein>
<dbReference type="InterPro" id="IPR027443">
    <property type="entry name" value="IPNS-like_sf"/>
</dbReference>
<dbReference type="PANTHER" id="PTHR47990">
    <property type="entry name" value="2-OXOGLUTARATE (2OG) AND FE(II)-DEPENDENT OXYGENASE SUPERFAMILY PROTEIN-RELATED"/>
    <property type="match status" value="1"/>
</dbReference>
<evidence type="ECO:0000313" key="5">
    <source>
        <dbReference type="Proteomes" id="UP000799767"/>
    </source>
</evidence>
<keyword evidence="2" id="KW-0479">Metal-binding</keyword>
<keyword evidence="5" id="KW-1185">Reference proteome</keyword>
<dbReference type="GO" id="GO:0046872">
    <property type="term" value="F:metal ion binding"/>
    <property type="evidence" value="ECO:0007669"/>
    <property type="project" value="UniProtKB-KW"/>
</dbReference>
<keyword evidence="2" id="KW-0408">Iron</keyword>
<evidence type="ECO:0000259" key="3">
    <source>
        <dbReference type="PROSITE" id="PS51471"/>
    </source>
</evidence>
<dbReference type="RefSeq" id="XP_033586618.1">
    <property type="nucleotide sequence ID" value="XM_033737605.1"/>
</dbReference>
<dbReference type="InterPro" id="IPR050231">
    <property type="entry name" value="Iron_ascorbate_oxido_reductase"/>
</dbReference>
<proteinExistence type="inferred from homology"/>
<dbReference type="GO" id="GO:0044283">
    <property type="term" value="P:small molecule biosynthetic process"/>
    <property type="evidence" value="ECO:0007669"/>
    <property type="project" value="UniProtKB-ARBA"/>
</dbReference>
<dbReference type="OrthoDB" id="288590at2759"/>
<name>A0A6A6PJ25_9PEZI</name>
<dbReference type="AlphaFoldDB" id="A0A6A6PJ25"/>
<dbReference type="Gene3D" id="2.60.120.330">
    <property type="entry name" value="B-lactam Antibiotic, Isopenicillin N Synthase, Chain"/>
    <property type="match status" value="1"/>
</dbReference>
<feature type="domain" description="Fe2OG dioxygenase" evidence="3">
    <location>
        <begin position="159"/>
        <end position="263"/>
    </location>
</feature>
<gene>
    <name evidence="4" type="ORF">BDY17DRAFT_327034</name>
</gene>
<dbReference type="Pfam" id="PF03171">
    <property type="entry name" value="2OG-FeII_Oxy"/>
    <property type="match status" value="1"/>
</dbReference>
<dbReference type="SUPFAM" id="SSF51197">
    <property type="entry name" value="Clavaminate synthase-like"/>
    <property type="match status" value="1"/>
</dbReference>
<evidence type="ECO:0000256" key="2">
    <source>
        <dbReference type="RuleBase" id="RU003682"/>
    </source>
</evidence>
<reference evidence="4" key="1">
    <citation type="journal article" date="2020" name="Stud. Mycol.">
        <title>101 Dothideomycetes genomes: a test case for predicting lifestyles and emergence of pathogens.</title>
        <authorList>
            <person name="Haridas S."/>
            <person name="Albert R."/>
            <person name="Binder M."/>
            <person name="Bloem J."/>
            <person name="Labutti K."/>
            <person name="Salamov A."/>
            <person name="Andreopoulos B."/>
            <person name="Baker S."/>
            <person name="Barry K."/>
            <person name="Bills G."/>
            <person name="Bluhm B."/>
            <person name="Cannon C."/>
            <person name="Castanera R."/>
            <person name="Culley D."/>
            <person name="Daum C."/>
            <person name="Ezra D."/>
            <person name="Gonzalez J."/>
            <person name="Henrissat B."/>
            <person name="Kuo A."/>
            <person name="Liang C."/>
            <person name="Lipzen A."/>
            <person name="Lutzoni F."/>
            <person name="Magnuson J."/>
            <person name="Mondo S."/>
            <person name="Nolan M."/>
            <person name="Ohm R."/>
            <person name="Pangilinan J."/>
            <person name="Park H.-J."/>
            <person name="Ramirez L."/>
            <person name="Alfaro M."/>
            <person name="Sun H."/>
            <person name="Tritt A."/>
            <person name="Yoshinaga Y."/>
            <person name="Zwiers L.-H."/>
            <person name="Turgeon B."/>
            <person name="Goodwin S."/>
            <person name="Spatafora J."/>
            <person name="Crous P."/>
            <person name="Grigoriev I."/>
        </authorList>
    </citation>
    <scope>NUCLEOTIDE SEQUENCE</scope>
    <source>
        <strain evidence="4">CBS 113389</strain>
    </source>
</reference>
<evidence type="ECO:0000313" key="4">
    <source>
        <dbReference type="EMBL" id="KAF2480048.1"/>
    </source>
</evidence>
<dbReference type="GO" id="GO:0016491">
    <property type="term" value="F:oxidoreductase activity"/>
    <property type="evidence" value="ECO:0007669"/>
    <property type="project" value="UniProtKB-KW"/>
</dbReference>
<accession>A0A6A6PJ25</accession>
<dbReference type="Proteomes" id="UP000799767">
    <property type="component" value="Unassembled WGS sequence"/>
</dbReference>
<dbReference type="Pfam" id="PF14226">
    <property type="entry name" value="DIOX_N"/>
    <property type="match status" value="1"/>
</dbReference>
<dbReference type="InterPro" id="IPR005123">
    <property type="entry name" value="Oxoglu/Fe-dep_dioxygenase_dom"/>
</dbReference>
<dbReference type="EMBL" id="MU001640">
    <property type="protein sequence ID" value="KAF2480048.1"/>
    <property type="molecule type" value="Genomic_DNA"/>
</dbReference>
<comment type="similarity">
    <text evidence="1 2">Belongs to the iron/ascorbate-dependent oxidoreductase family.</text>
</comment>
<dbReference type="GeneID" id="54478607"/>